<dbReference type="GO" id="GO:0006637">
    <property type="term" value="P:acyl-CoA metabolic process"/>
    <property type="evidence" value="ECO:0007669"/>
    <property type="project" value="TreeGrafter"/>
</dbReference>
<dbReference type="GO" id="GO:0047617">
    <property type="term" value="F:fatty acyl-CoA hydrolase activity"/>
    <property type="evidence" value="ECO:0007669"/>
    <property type="project" value="TreeGrafter"/>
</dbReference>
<dbReference type="EMBL" id="CAJVPZ010001093">
    <property type="protein sequence ID" value="CAG8484167.1"/>
    <property type="molecule type" value="Genomic_DNA"/>
</dbReference>
<proteinExistence type="inferred from homology"/>
<dbReference type="OrthoDB" id="331699at2759"/>
<feature type="non-terminal residue" evidence="3">
    <location>
        <position position="181"/>
    </location>
</feature>
<organism evidence="3 4">
    <name type="scientific">Racocetra fulgida</name>
    <dbReference type="NCBI Taxonomy" id="60492"/>
    <lineage>
        <taxon>Eukaryota</taxon>
        <taxon>Fungi</taxon>
        <taxon>Fungi incertae sedis</taxon>
        <taxon>Mucoromycota</taxon>
        <taxon>Glomeromycotina</taxon>
        <taxon>Glomeromycetes</taxon>
        <taxon>Diversisporales</taxon>
        <taxon>Gigasporaceae</taxon>
        <taxon>Racocetra</taxon>
    </lineage>
</organism>
<dbReference type="PANTHER" id="PTHR12655:SF0">
    <property type="entry name" value="ACYL-COENZYME A THIOESTERASE 9, MITOCHONDRIAL"/>
    <property type="match status" value="1"/>
</dbReference>
<keyword evidence="2" id="KW-0378">Hydrolase</keyword>
<gene>
    <name evidence="3" type="ORF">RFULGI_LOCUS1677</name>
</gene>
<evidence type="ECO:0000256" key="2">
    <source>
        <dbReference type="ARBA" id="ARBA00022801"/>
    </source>
</evidence>
<sequence length="181" mass="20565">MKKVTDSYVEEFLPFKSDPDLLEDYISSDGAIRVGKIFPDLDLLATIIAFKHCENEHGNSSPLTIVTASVDRLDLIKPIPIVDIRLSGNLKELVIDYIMIKYIINIKFNIVLIKMEYLQEGVLKNIQPTPEVDRDALSMCKTILNARFTMVARDPFTGKAAQVNTLQLENEHQRKLFQLGE</sequence>
<reference evidence="3" key="1">
    <citation type="submission" date="2021-06" db="EMBL/GenBank/DDBJ databases">
        <authorList>
            <person name="Kallberg Y."/>
            <person name="Tangrot J."/>
            <person name="Rosling A."/>
        </authorList>
    </citation>
    <scope>NUCLEOTIDE SEQUENCE</scope>
    <source>
        <strain evidence="3">IN212</strain>
    </source>
</reference>
<dbReference type="AlphaFoldDB" id="A0A9N8WH32"/>
<keyword evidence="4" id="KW-1185">Reference proteome</keyword>
<dbReference type="PANTHER" id="PTHR12655">
    <property type="entry name" value="ACYL-COA THIOESTERASE"/>
    <property type="match status" value="1"/>
</dbReference>
<name>A0A9N8WH32_9GLOM</name>
<comment type="similarity">
    <text evidence="1">Belongs to the acyl coenzyme A hydrolase family.</text>
</comment>
<dbReference type="Proteomes" id="UP000789396">
    <property type="component" value="Unassembled WGS sequence"/>
</dbReference>
<protein>
    <submittedName>
        <fullName evidence="3">11644_t:CDS:1</fullName>
    </submittedName>
</protein>
<evidence type="ECO:0000256" key="1">
    <source>
        <dbReference type="ARBA" id="ARBA00010458"/>
    </source>
</evidence>
<evidence type="ECO:0000313" key="4">
    <source>
        <dbReference type="Proteomes" id="UP000789396"/>
    </source>
</evidence>
<dbReference type="Gene3D" id="3.10.129.10">
    <property type="entry name" value="Hotdog Thioesterase"/>
    <property type="match status" value="2"/>
</dbReference>
<dbReference type="GO" id="GO:0005739">
    <property type="term" value="C:mitochondrion"/>
    <property type="evidence" value="ECO:0007669"/>
    <property type="project" value="TreeGrafter"/>
</dbReference>
<evidence type="ECO:0000313" key="3">
    <source>
        <dbReference type="EMBL" id="CAG8484167.1"/>
    </source>
</evidence>
<comment type="caution">
    <text evidence="3">The sequence shown here is derived from an EMBL/GenBank/DDBJ whole genome shotgun (WGS) entry which is preliminary data.</text>
</comment>
<accession>A0A9N8WH32</accession>